<accession>A0A077N6M3</accession>
<evidence type="ECO:0000313" key="1">
    <source>
        <dbReference type="EMBL" id="CDG97896.1"/>
    </source>
</evidence>
<dbReference type="AlphaFoldDB" id="A0A077N6M3"/>
<organism evidence="1">
    <name type="scientific">Xenorhabdus bovienii str. puntauvense</name>
    <dbReference type="NCBI Taxonomy" id="1398201"/>
    <lineage>
        <taxon>Bacteria</taxon>
        <taxon>Pseudomonadati</taxon>
        <taxon>Pseudomonadota</taxon>
        <taxon>Gammaproteobacteria</taxon>
        <taxon>Enterobacterales</taxon>
        <taxon>Morganellaceae</taxon>
        <taxon>Xenorhabdus</taxon>
    </lineage>
</organism>
<dbReference type="InterPro" id="IPR038573">
    <property type="entry name" value="BrnT_sf"/>
</dbReference>
<dbReference type="HOGENOM" id="CLU_3278881_0_0_6"/>
<dbReference type="Gene3D" id="3.10.450.530">
    <property type="entry name" value="Ribonuclease toxin, BrnT, of type II toxin-antitoxin system"/>
    <property type="match status" value="1"/>
</dbReference>
<reference evidence="1" key="1">
    <citation type="submission" date="2013-07" db="EMBL/GenBank/DDBJ databases">
        <title>Sub-species coevolution in mutualistic symbiosis.</title>
        <authorList>
            <person name="Murfin K."/>
            <person name="Klassen J."/>
            <person name="Lee M."/>
            <person name="Forst S."/>
            <person name="Stock P."/>
            <person name="Goodrich-Blair H."/>
        </authorList>
    </citation>
    <scope>NUCLEOTIDE SEQUENCE [LARGE SCALE GENOMIC DNA]</scope>
    <source>
        <strain evidence="1">Puntauvense</strain>
    </source>
</reference>
<proteinExistence type="predicted"/>
<comment type="caution">
    <text evidence="1">The sequence shown here is derived from an EMBL/GenBank/DDBJ whole genome shotgun (WGS) entry which is preliminary data.</text>
</comment>
<gene>
    <name evidence="1" type="ORF">XBP1_2870006</name>
</gene>
<dbReference type="Proteomes" id="UP000028511">
    <property type="component" value="Unassembled WGS sequence"/>
</dbReference>
<name>A0A077N6M3_XENBV</name>
<evidence type="ECO:0008006" key="2">
    <source>
        <dbReference type="Google" id="ProtNLM"/>
    </source>
</evidence>
<dbReference type="EMBL" id="CBSW010000209">
    <property type="protein sequence ID" value="CDG97896.1"/>
    <property type="molecule type" value="Genomic_DNA"/>
</dbReference>
<protein>
    <recommendedName>
        <fullName evidence="2">BrnT family toxin</fullName>
    </recommendedName>
</protein>
<sequence>MKGCVVVLVAHTTQFEDGTEVIRIISARKAERNERKRYEHS</sequence>